<protein>
    <submittedName>
        <fullName evidence="1">Uncharacterized protein</fullName>
    </submittedName>
</protein>
<organism evidence="1">
    <name type="scientific">mine drainage metagenome</name>
    <dbReference type="NCBI Taxonomy" id="410659"/>
    <lineage>
        <taxon>unclassified sequences</taxon>
        <taxon>metagenomes</taxon>
        <taxon>ecological metagenomes</taxon>
    </lineage>
</organism>
<accession>T1A6R7</accession>
<proteinExistence type="predicted"/>
<gene>
    <name evidence="1" type="ORF">B2A_06461</name>
</gene>
<dbReference type="AlphaFoldDB" id="T1A6R7"/>
<evidence type="ECO:0000313" key="1">
    <source>
        <dbReference type="EMBL" id="EQD52652.1"/>
    </source>
</evidence>
<reference evidence="1" key="1">
    <citation type="submission" date="2013-08" db="EMBL/GenBank/DDBJ databases">
        <authorList>
            <person name="Mendez C."/>
            <person name="Richter M."/>
            <person name="Ferrer M."/>
            <person name="Sanchez J."/>
        </authorList>
    </citation>
    <scope>NUCLEOTIDE SEQUENCE</scope>
</reference>
<dbReference type="EMBL" id="AUZZ01004571">
    <property type="protein sequence ID" value="EQD52652.1"/>
    <property type="molecule type" value="Genomic_DNA"/>
</dbReference>
<name>T1A6R7_9ZZZZ</name>
<feature type="non-terminal residue" evidence="1">
    <location>
        <position position="153"/>
    </location>
</feature>
<sequence length="153" mass="16882">MLTLDDVLERWIPYRLQAIETLRFAWDWLGESDEPRAVQVLVEGKPVLHCNVAAIANPMLEAGVVHARALLEFLGLAVRSGRLAQVQRRLPGDIAIEHYSTAGQELAMVSPEQVYAAYDGPHEEAESAIVAIFEFANKLTAHITDGTFSGAWT</sequence>
<comment type="caution">
    <text evidence="1">The sequence shown here is derived from an EMBL/GenBank/DDBJ whole genome shotgun (WGS) entry which is preliminary data.</text>
</comment>
<reference evidence="1" key="2">
    <citation type="journal article" date="2014" name="ISME J.">
        <title>Microbial stratification in low pH oxic and suboxic macroscopic growths along an acid mine drainage.</title>
        <authorList>
            <person name="Mendez-Garcia C."/>
            <person name="Mesa V."/>
            <person name="Sprenger R.R."/>
            <person name="Richter M."/>
            <person name="Diez M.S."/>
            <person name="Solano J."/>
            <person name="Bargiela R."/>
            <person name="Golyshina O.V."/>
            <person name="Manteca A."/>
            <person name="Ramos J.L."/>
            <person name="Gallego J.R."/>
            <person name="Llorente I."/>
            <person name="Martins Dos Santos V.A."/>
            <person name="Jensen O.N."/>
            <person name="Pelaez A.I."/>
            <person name="Sanchez J."/>
            <person name="Ferrer M."/>
        </authorList>
    </citation>
    <scope>NUCLEOTIDE SEQUENCE</scope>
</reference>